<dbReference type="eggNOG" id="COG2304">
    <property type="taxonomic scope" value="Bacteria"/>
</dbReference>
<sequence>MNERVRKSVNSLTASEKNDFVNAVLTLKAEGKYNKYIAWHASAGGFQTPQGADRTAAHMCPAFLPWHREFLLRFERDLQSVNPSIMLPYWDWARDAMLRDPSQAPIWQPDFMGGNGNPRNDNLVEDGPFIGNRWITIDEEGRPAGGLRRDFGQDGLRLPTETQVRNALTIPVYDRPPYNMDSRNSFRNTLEGFPDGPQLHNLVHLWVGGQMGFVPIAPNDPVFFLHHANVDRIWAMWQDLYPTSPYLPQENGPYGQNYHDPMYPWNAQTPSDVNNYRALGYVYEASSISNSPKKTSSLSR</sequence>
<dbReference type="PRINTS" id="PR00092">
    <property type="entry name" value="TYROSINASE"/>
</dbReference>
<dbReference type="Pfam" id="PF00264">
    <property type="entry name" value="Tyrosinase"/>
    <property type="match status" value="1"/>
</dbReference>
<dbReference type="PROSITE" id="PS00497">
    <property type="entry name" value="TYROSINASE_1"/>
    <property type="match status" value="1"/>
</dbReference>
<evidence type="ECO:0000259" key="5">
    <source>
        <dbReference type="PROSITE" id="PS00498"/>
    </source>
</evidence>
<name>I8UCZ7_9BACL</name>
<keyword evidence="2" id="KW-0479">Metal-binding</keyword>
<dbReference type="AlphaFoldDB" id="I8UCZ7"/>
<organism evidence="6 7">
    <name type="scientific">Fictibacillus macauensis ZFHKF-1</name>
    <dbReference type="NCBI Taxonomy" id="1196324"/>
    <lineage>
        <taxon>Bacteria</taxon>
        <taxon>Bacillati</taxon>
        <taxon>Bacillota</taxon>
        <taxon>Bacilli</taxon>
        <taxon>Bacillales</taxon>
        <taxon>Fictibacillaceae</taxon>
        <taxon>Fictibacillus</taxon>
    </lineage>
</organism>
<reference evidence="6 7" key="1">
    <citation type="journal article" date="2012" name="J. Bacteriol.">
        <title>Genome of Bacillus macauensis ZFHKF-1, a Long-Chain-Forming Bacterium.</title>
        <authorList>
            <person name="Cai L."/>
            <person name="Zhang T."/>
        </authorList>
    </citation>
    <scope>NUCLEOTIDE SEQUENCE [LARGE SCALE GENOMIC DNA]</scope>
    <source>
        <strain evidence="6 7">ZFHKF-1</strain>
    </source>
</reference>
<dbReference type="PANTHER" id="PTHR11474:SF126">
    <property type="entry name" value="TYROSINASE-LIKE PROTEIN TYR-1-RELATED"/>
    <property type="match status" value="1"/>
</dbReference>
<dbReference type="SUPFAM" id="SSF48056">
    <property type="entry name" value="Di-copper centre-containing domain"/>
    <property type="match status" value="1"/>
</dbReference>
<evidence type="ECO:0000259" key="4">
    <source>
        <dbReference type="PROSITE" id="PS00497"/>
    </source>
</evidence>
<dbReference type="EMBL" id="AKKV01000030">
    <property type="protein sequence ID" value="EIT84795.1"/>
    <property type="molecule type" value="Genomic_DNA"/>
</dbReference>
<protein>
    <submittedName>
        <fullName evidence="6">Tyrosinase</fullName>
    </submittedName>
</protein>
<comment type="similarity">
    <text evidence="1">Belongs to the tyrosinase family.</text>
</comment>
<proteinExistence type="inferred from homology"/>
<dbReference type="InterPro" id="IPR008922">
    <property type="entry name" value="Di-copper_centre_dom_sf"/>
</dbReference>
<feature type="domain" description="Tyrosinase copper-binding" evidence="5">
    <location>
        <begin position="220"/>
        <end position="231"/>
    </location>
</feature>
<comment type="caution">
    <text evidence="6">The sequence shown here is derived from an EMBL/GenBank/DDBJ whole genome shotgun (WGS) entry which is preliminary data.</text>
</comment>
<dbReference type="Proteomes" id="UP000004080">
    <property type="component" value="Unassembled WGS sequence"/>
</dbReference>
<keyword evidence="7" id="KW-1185">Reference proteome</keyword>
<dbReference type="InterPro" id="IPR050316">
    <property type="entry name" value="Tyrosinase/Hemocyanin"/>
</dbReference>
<dbReference type="Gene3D" id="1.10.1280.10">
    <property type="entry name" value="Di-copper center containing domain from catechol oxidase"/>
    <property type="match status" value="1"/>
</dbReference>
<dbReference type="GO" id="GO:0046872">
    <property type="term" value="F:metal ion binding"/>
    <property type="evidence" value="ECO:0007669"/>
    <property type="project" value="UniProtKB-KW"/>
</dbReference>
<accession>I8UCZ7</accession>
<dbReference type="RefSeq" id="WP_007202863.1">
    <property type="nucleotide sequence ID" value="NZ_AKKV01000030.1"/>
</dbReference>
<dbReference type="GO" id="GO:0016491">
    <property type="term" value="F:oxidoreductase activity"/>
    <property type="evidence" value="ECO:0007669"/>
    <property type="project" value="InterPro"/>
</dbReference>
<dbReference type="PANTHER" id="PTHR11474">
    <property type="entry name" value="TYROSINASE FAMILY MEMBER"/>
    <property type="match status" value="1"/>
</dbReference>
<dbReference type="PATRIC" id="fig|1196324.3.peg.2848"/>
<dbReference type="STRING" id="1196324.A374_13925"/>
<gene>
    <name evidence="6" type="ORF">A374_13925</name>
</gene>
<keyword evidence="3" id="KW-0186">Copper</keyword>
<dbReference type="InterPro" id="IPR002227">
    <property type="entry name" value="Tyrosinase_Cu-bd"/>
</dbReference>
<evidence type="ECO:0000313" key="6">
    <source>
        <dbReference type="EMBL" id="EIT84795.1"/>
    </source>
</evidence>
<evidence type="ECO:0000256" key="1">
    <source>
        <dbReference type="ARBA" id="ARBA00009928"/>
    </source>
</evidence>
<evidence type="ECO:0000256" key="2">
    <source>
        <dbReference type="ARBA" id="ARBA00022723"/>
    </source>
</evidence>
<feature type="domain" description="Tyrosinase copper-binding" evidence="4">
    <location>
        <begin position="58"/>
        <end position="75"/>
    </location>
</feature>
<evidence type="ECO:0000313" key="7">
    <source>
        <dbReference type="Proteomes" id="UP000004080"/>
    </source>
</evidence>
<dbReference type="PROSITE" id="PS00498">
    <property type="entry name" value="TYROSINASE_2"/>
    <property type="match status" value="1"/>
</dbReference>
<evidence type="ECO:0000256" key="3">
    <source>
        <dbReference type="ARBA" id="ARBA00023008"/>
    </source>
</evidence>